<evidence type="ECO:0000256" key="3">
    <source>
        <dbReference type="ARBA" id="ARBA00023125"/>
    </source>
</evidence>
<dbReference type="InterPro" id="IPR002100">
    <property type="entry name" value="TF_MADSbox"/>
</dbReference>
<dbReference type="SMART" id="SM00432">
    <property type="entry name" value="MADS"/>
    <property type="match status" value="1"/>
</dbReference>
<keyword evidence="6" id="KW-0175">Coiled coil</keyword>
<dbReference type="OrthoDB" id="601557at2759"/>
<sequence length="333" mass="38806">MVDQIWAEGMIVGEILLLLERSKLTMESCWPKLVMKLAEKGDRKWKIGGVAASVRELPIAAVNRRRKQRRGVMDWKVMGRAKLNLELISKEKSRNTTFQKRKKGLKKKSYEFSTLCDVDACLIIFGPKHGDRPLEIWPENSNEVLRIINRYKDHSKEEREKRNLNLSNFFEDRKKKVEEELSKLRQKNNEINYSLQTWDDDMNIFTEDQLIFSLDCKLEYLKTKIGSMKGKQAPMMNGVEYYTQFNGGSSSNHYYYPALEGSVYHNSPFGTFEKMEFSNIIPGRSTCYCAPGVQSMGPFLQYPVMPSVSSQKHPASHFNEFCDFQMKHQMTRF</sequence>
<evidence type="ECO:0000256" key="4">
    <source>
        <dbReference type="ARBA" id="ARBA00023163"/>
    </source>
</evidence>
<name>A0A834Y7X4_TETSI</name>
<dbReference type="Proteomes" id="UP000655225">
    <property type="component" value="Unassembled WGS sequence"/>
</dbReference>
<keyword evidence="2" id="KW-0805">Transcription regulation</keyword>
<comment type="caution">
    <text evidence="8">The sequence shown here is derived from an EMBL/GenBank/DDBJ whole genome shotgun (WGS) entry which is preliminary data.</text>
</comment>
<feature type="domain" description="MADS-box" evidence="7">
    <location>
        <begin position="78"/>
        <end position="128"/>
    </location>
</feature>
<dbReference type="PROSITE" id="PS50066">
    <property type="entry name" value="MADS_BOX_2"/>
    <property type="match status" value="1"/>
</dbReference>
<keyword evidence="3" id="KW-0238">DNA-binding</keyword>
<evidence type="ECO:0000256" key="1">
    <source>
        <dbReference type="ARBA" id="ARBA00004123"/>
    </source>
</evidence>
<dbReference type="PANTHER" id="PTHR48019">
    <property type="entry name" value="SERUM RESPONSE FACTOR HOMOLOG"/>
    <property type="match status" value="1"/>
</dbReference>
<dbReference type="AlphaFoldDB" id="A0A834Y7X4"/>
<dbReference type="GO" id="GO:0003677">
    <property type="term" value="F:DNA binding"/>
    <property type="evidence" value="ECO:0007669"/>
    <property type="project" value="UniProtKB-KW"/>
</dbReference>
<protein>
    <recommendedName>
        <fullName evidence="7">MADS-box domain-containing protein</fullName>
    </recommendedName>
</protein>
<reference evidence="8 9" key="1">
    <citation type="submission" date="2020-04" db="EMBL/GenBank/DDBJ databases">
        <title>Plant Genome Project.</title>
        <authorList>
            <person name="Zhang R.-G."/>
        </authorList>
    </citation>
    <scope>NUCLEOTIDE SEQUENCE [LARGE SCALE GENOMIC DNA]</scope>
    <source>
        <strain evidence="8">YNK0</strain>
        <tissue evidence="8">Leaf</tissue>
    </source>
</reference>
<dbReference type="InterPro" id="IPR050142">
    <property type="entry name" value="MADS-box/MEF2_TF"/>
</dbReference>
<evidence type="ECO:0000259" key="7">
    <source>
        <dbReference type="PROSITE" id="PS50066"/>
    </source>
</evidence>
<gene>
    <name evidence="8" type="ORF">HHK36_030554</name>
</gene>
<keyword evidence="9" id="KW-1185">Reference proteome</keyword>
<comment type="subcellular location">
    <subcellularLocation>
        <location evidence="1">Nucleus</location>
    </subcellularLocation>
</comment>
<dbReference type="InterPro" id="IPR036879">
    <property type="entry name" value="TF_MADSbox_sf"/>
</dbReference>
<evidence type="ECO:0000256" key="6">
    <source>
        <dbReference type="SAM" id="Coils"/>
    </source>
</evidence>
<dbReference type="GO" id="GO:0005634">
    <property type="term" value="C:nucleus"/>
    <property type="evidence" value="ECO:0007669"/>
    <property type="project" value="UniProtKB-SubCell"/>
</dbReference>
<feature type="coiled-coil region" evidence="6">
    <location>
        <begin position="167"/>
        <end position="194"/>
    </location>
</feature>
<dbReference type="Pfam" id="PF00319">
    <property type="entry name" value="SRF-TF"/>
    <property type="match status" value="1"/>
</dbReference>
<keyword evidence="5" id="KW-0539">Nucleus</keyword>
<dbReference type="SUPFAM" id="SSF55455">
    <property type="entry name" value="SRF-like"/>
    <property type="match status" value="1"/>
</dbReference>
<accession>A0A834Y7X4</accession>
<proteinExistence type="predicted"/>
<dbReference type="EMBL" id="JABCRI010000024">
    <property type="protein sequence ID" value="KAF8377181.1"/>
    <property type="molecule type" value="Genomic_DNA"/>
</dbReference>
<evidence type="ECO:0000313" key="9">
    <source>
        <dbReference type="Proteomes" id="UP000655225"/>
    </source>
</evidence>
<dbReference type="GO" id="GO:0046983">
    <property type="term" value="F:protein dimerization activity"/>
    <property type="evidence" value="ECO:0007669"/>
    <property type="project" value="InterPro"/>
</dbReference>
<dbReference type="Gene3D" id="3.40.1810.10">
    <property type="entry name" value="Transcription factor, MADS-box"/>
    <property type="match status" value="1"/>
</dbReference>
<evidence type="ECO:0000256" key="2">
    <source>
        <dbReference type="ARBA" id="ARBA00023015"/>
    </source>
</evidence>
<evidence type="ECO:0000256" key="5">
    <source>
        <dbReference type="ARBA" id="ARBA00023242"/>
    </source>
</evidence>
<dbReference type="PRINTS" id="PR00404">
    <property type="entry name" value="MADSDOMAIN"/>
</dbReference>
<organism evidence="8 9">
    <name type="scientific">Tetracentron sinense</name>
    <name type="common">Spur-leaf</name>
    <dbReference type="NCBI Taxonomy" id="13715"/>
    <lineage>
        <taxon>Eukaryota</taxon>
        <taxon>Viridiplantae</taxon>
        <taxon>Streptophyta</taxon>
        <taxon>Embryophyta</taxon>
        <taxon>Tracheophyta</taxon>
        <taxon>Spermatophyta</taxon>
        <taxon>Magnoliopsida</taxon>
        <taxon>Trochodendrales</taxon>
        <taxon>Trochodendraceae</taxon>
        <taxon>Tetracentron</taxon>
    </lineage>
</organism>
<keyword evidence="4" id="KW-0804">Transcription</keyword>
<evidence type="ECO:0000313" key="8">
    <source>
        <dbReference type="EMBL" id="KAF8377181.1"/>
    </source>
</evidence>